<reference evidence="2" key="3">
    <citation type="submission" date="2024-02" db="UniProtKB">
        <authorList>
            <consortium name="WormBaseParasite"/>
        </authorList>
    </citation>
    <scope>IDENTIFICATION</scope>
    <source>
        <strain evidence="2">pt0022</strain>
    </source>
</reference>
<dbReference type="Proteomes" id="UP000093561">
    <property type="component" value="Unassembled WGS sequence"/>
</dbReference>
<dbReference type="AlphaFoldDB" id="A0AAF5Q4L1"/>
<evidence type="ECO:0000313" key="2">
    <source>
        <dbReference type="WBParaSite" id="mrna-Wban_10442"/>
    </source>
</evidence>
<name>A0AAF5Q4L1_WUCBA</name>
<proteinExistence type="predicted"/>
<sequence length="16" mass="2013">MRGREKGKRRRNNKNI</sequence>
<organism evidence="1 2">
    <name type="scientific">Wuchereria bancrofti</name>
    <dbReference type="NCBI Taxonomy" id="6293"/>
    <lineage>
        <taxon>Eukaryota</taxon>
        <taxon>Metazoa</taxon>
        <taxon>Ecdysozoa</taxon>
        <taxon>Nematoda</taxon>
        <taxon>Chromadorea</taxon>
        <taxon>Rhabditida</taxon>
        <taxon>Spirurina</taxon>
        <taxon>Spiruromorpha</taxon>
        <taxon>Filarioidea</taxon>
        <taxon>Onchocercidae</taxon>
        <taxon>Wuchereria</taxon>
    </lineage>
</organism>
<reference evidence="1" key="2">
    <citation type="journal article" date="2016" name="Mol. Ecol.">
        <title>Population genomics of the filarial nematode parasite Wuchereria bancrofti from mosquitoes.</title>
        <authorList>
            <person name="Small S.T."/>
            <person name="Reimer L.J."/>
            <person name="Tisch D.J."/>
            <person name="King C.L."/>
            <person name="Christensen B.M."/>
            <person name="Siba P.M."/>
            <person name="Kazura J.W."/>
            <person name="Serre D."/>
            <person name="Zimmerman P.A."/>
        </authorList>
    </citation>
    <scope>NUCLEOTIDE SEQUENCE</scope>
    <source>
        <strain evidence="1">pt0022</strain>
    </source>
</reference>
<protein>
    <submittedName>
        <fullName evidence="2">Uncharacterized protein</fullName>
    </submittedName>
</protein>
<reference evidence="1" key="1">
    <citation type="submission" date="2015-03" db="EMBL/GenBank/DDBJ databases">
        <title>Wuchereria bancrofti Genome Sequencing Papua New Guinea Strain.</title>
        <authorList>
            <person name="Small S.T."/>
            <person name="Serre D."/>
            <person name="Zimmerman P.A."/>
        </authorList>
    </citation>
    <scope>NUCLEOTIDE SEQUENCE [LARGE SCALE GENOMIC DNA]</scope>
    <source>
        <strain evidence="1">pt0022</strain>
    </source>
</reference>
<accession>A0AAF5Q4L1</accession>
<evidence type="ECO:0000313" key="1">
    <source>
        <dbReference type="Proteomes" id="UP000093561"/>
    </source>
</evidence>
<dbReference type="WBParaSite" id="mrna-Wban_10442">
    <property type="protein sequence ID" value="mrna-Wban_10442"/>
    <property type="gene ID" value="Wban_10442"/>
</dbReference>